<organism evidence="1 2">
    <name type="scientific">Pseudovirgaria hyperparasitica</name>
    <dbReference type="NCBI Taxonomy" id="470096"/>
    <lineage>
        <taxon>Eukaryota</taxon>
        <taxon>Fungi</taxon>
        <taxon>Dikarya</taxon>
        <taxon>Ascomycota</taxon>
        <taxon>Pezizomycotina</taxon>
        <taxon>Dothideomycetes</taxon>
        <taxon>Dothideomycetes incertae sedis</taxon>
        <taxon>Acrospermales</taxon>
        <taxon>Acrospermaceae</taxon>
        <taxon>Pseudovirgaria</taxon>
    </lineage>
</organism>
<dbReference type="RefSeq" id="XP_033601740.1">
    <property type="nucleotide sequence ID" value="XM_033740916.1"/>
</dbReference>
<accession>A0A6A6WAT6</accession>
<keyword evidence="2" id="KW-1185">Reference proteome</keyword>
<evidence type="ECO:0000313" key="2">
    <source>
        <dbReference type="Proteomes" id="UP000799437"/>
    </source>
</evidence>
<dbReference type="GeneID" id="54481970"/>
<proteinExistence type="predicted"/>
<sequence>MPPYRRTEKGTNWQRLSIPLTHRCNFLYSSVMDMYLFVSVGFLFANMRVWAVGSGIGEWKWGVGVGLGSGIGKWD</sequence>
<reference evidence="1" key="1">
    <citation type="journal article" date="2020" name="Stud. Mycol.">
        <title>101 Dothideomycetes genomes: a test case for predicting lifestyles and emergence of pathogens.</title>
        <authorList>
            <person name="Haridas S."/>
            <person name="Albert R."/>
            <person name="Binder M."/>
            <person name="Bloem J."/>
            <person name="Labutti K."/>
            <person name="Salamov A."/>
            <person name="Andreopoulos B."/>
            <person name="Baker S."/>
            <person name="Barry K."/>
            <person name="Bills G."/>
            <person name="Bluhm B."/>
            <person name="Cannon C."/>
            <person name="Castanera R."/>
            <person name="Culley D."/>
            <person name="Daum C."/>
            <person name="Ezra D."/>
            <person name="Gonzalez J."/>
            <person name="Henrissat B."/>
            <person name="Kuo A."/>
            <person name="Liang C."/>
            <person name="Lipzen A."/>
            <person name="Lutzoni F."/>
            <person name="Magnuson J."/>
            <person name="Mondo S."/>
            <person name="Nolan M."/>
            <person name="Ohm R."/>
            <person name="Pangilinan J."/>
            <person name="Park H.-J."/>
            <person name="Ramirez L."/>
            <person name="Alfaro M."/>
            <person name="Sun H."/>
            <person name="Tritt A."/>
            <person name="Yoshinaga Y."/>
            <person name="Zwiers L.-H."/>
            <person name="Turgeon B."/>
            <person name="Goodwin S."/>
            <person name="Spatafora J."/>
            <person name="Crous P."/>
            <person name="Grigoriev I."/>
        </authorList>
    </citation>
    <scope>NUCLEOTIDE SEQUENCE</scope>
    <source>
        <strain evidence="1">CBS 121739</strain>
    </source>
</reference>
<dbReference type="Proteomes" id="UP000799437">
    <property type="component" value="Unassembled WGS sequence"/>
</dbReference>
<dbReference type="EMBL" id="ML996570">
    <property type="protein sequence ID" value="KAF2759289.1"/>
    <property type="molecule type" value="Genomic_DNA"/>
</dbReference>
<evidence type="ECO:0000313" key="1">
    <source>
        <dbReference type="EMBL" id="KAF2759289.1"/>
    </source>
</evidence>
<protein>
    <submittedName>
        <fullName evidence="1">Uncharacterized protein</fullName>
    </submittedName>
</protein>
<dbReference type="AlphaFoldDB" id="A0A6A6WAT6"/>
<name>A0A6A6WAT6_9PEZI</name>
<gene>
    <name evidence="1" type="ORF">EJ05DRAFT_340835</name>
</gene>